<accession>A0A1E7FH08</accession>
<reference evidence="2 3" key="1">
    <citation type="submission" date="2016-09" db="EMBL/GenBank/DDBJ databases">
        <title>Extensive genetic diversity and differential bi-allelic expression allows diatom success in the polar Southern Ocean.</title>
        <authorList>
            <consortium name="DOE Joint Genome Institute"/>
            <person name="Mock T."/>
            <person name="Otillar R.P."/>
            <person name="Strauss J."/>
            <person name="Dupont C."/>
            <person name="Frickenhaus S."/>
            <person name="Maumus F."/>
            <person name="Mcmullan M."/>
            <person name="Sanges R."/>
            <person name="Schmutz J."/>
            <person name="Toseland A."/>
            <person name="Valas R."/>
            <person name="Veluchamy A."/>
            <person name="Ward B.J."/>
            <person name="Allen A."/>
            <person name="Barry K."/>
            <person name="Falciatore A."/>
            <person name="Ferrante M."/>
            <person name="Fortunato A.E."/>
            <person name="Gloeckner G."/>
            <person name="Gruber A."/>
            <person name="Hipkin R."/>
            <person name="Janech M."/>
            <person name="Kroth P."/>
            <person name="Leese F."/>
            <person name="Lindquist E."/>
            <person name="Lyon B.R."/>
            <person name="Martin J."/>
            <person name="Mayer C."/>
            <person name="Parker M."/>
            <person name="Quesneville H."/>
            <person name="Raymond J."/>
            <person name="Uhlig C."/>
            <person name="Valentin K.U."/>
            <person name="Worden A.Z."/>
            <person name="Armbrust E.V."/>
            <person name="Bowler C."/>
            <person name="Green B."/>
            <person name="Moulton V."/>
            <person name="Van Oosterhout C."/>
            <person name="Grigoriev I."/>
        </authorList>
    </citation>
    <scope>NUCLEOTIDE SEQUENCE [LARGE SCALE GENOMIC DNA]</scope>
    <source>
        <strain evidence="2 3">CCMP1102</strain>
    </source>
</reference>
<evidence type="ECO:0000313" key="2">
    <source>
        <dbReference type="EMBL" id="OEU17053.1"/>
    </source>
</evidence>
<evidence type="ECO:0000313" key="3">
    <source>
        <dbReference type="Proteomes" id="UP000095751"/>
    </source>
</evidence>
<organism evidence="2 3">
    <name type="scientific">Fragilariopsis cylindrus CCMP1102</name>
    <dbReference type="NCBI Taxonomy" id="635003"/>
    <lineage>
        <taxon>Eukaryota</taxon>
        <taxon>Sar</taxon>
        <taxon>Stramenopiles</taxon>
        <taxon>Ochrophyta</taxon>
        <taxon>Bacillariophyta</taxon>
        <taxon>Bacillariophyceae</taxon>
        <taxon>Bacillariophycidae</taxon>
        <taxon>Bacillariales</taxon>
        <taxon>Bacillariaceae</taxon>
        <taxon>Fragilariopsis</taxon>
    </lineage>
</organism>
<dbReference type="InParanoid" id="A0A1E7FH08"/>
<feature type="compositionally biased region" description="Low complexity" evidence="1">
    <location>
        <begin position="215"/>
        <end position="228"/>
    </location>
</feature>
<dbReference type="AlphaFoldDB" id="A0A1E7FH08"/>
<evidence type="ECO:0000256" key="1">
    <source>
        <dbReference type="SAM" id="MobiDB-lite"/>
    </source>
</evidence>
<proteinExistence type="predicted"/>
<name>A0A1E7FH08_9STRA</name>
<dbReference type="EMBL" id="KV784358">
    <property type="protein sequence ID" value="OEU17053.1"/>
    <property type="molecule type" value="Genomic_DNA"/>
</dbReference>
<keyword evidence="3" id="KW-1185">Reference proteome</keyword>
<feature type="region of interest" description="Disordered" evidence="1">
    <location>
        <begin position="195"/>
        <end position="233"/>
    </location>
</feature>
<protein>
    <submittedName>
        <fullName evidence="2">Uncharacterized protein</fullName>
    </submittedName>
</protein>
<dbReference type="Proteomes" id="UP000095751">
    <property type="component" value="Unassembled WGS sequence"/>
</dbReference>
<dbReference type="OrthoDB" id="46534at2759"/>
<gene>
    <name evidence="2" type="ORF">FRACYDRAFT_239656</name>
</gene>
<sequence>MNDQFTSGLQQRVQELQSSKAIEELLFNNDNDSSNDNDNNNNDVTLSLPVITFDALLPQQKLEGSTEDTTFIKFLIHEIGLGGHFMMTSLEYKSRKIRRNGVVCKLEFLNAASATTTTPVAMTSSSNNNDLPTSVHFVIVGKKRCRVAVGNKANSSKDKDLKLRIGRWRRCYDENCEESQLGWGEERFKDIDVVVDDDDDNNKGNDDNEIVVDQSSSPTILPSSSLPLPTDPKQWNEIEIEYKDLDNHENDSNNNDNNIASNIEKVEALIPYVDEWYDLASNIKTYQNLNVTATARIQWDQPYLTIEPEKLLRPLINPLPALGVSLEIRGNILEANTIQQKLQILELGLMRSIQNLKGERRL</sequence>
<dbReference type="KEGG" id="fcy:FRACYDRAFT_239656"/>